<protein>
    <submittedName>
        <fullName evidence="3 5">Uncharacterized protein</fullName>
    </submittedName>
</protein>
<dbReference type="AlphaFoldDB" id="A0A182E3Q2"/>
<organism evidence="5">
    <name type="scientific">Onchocerca ochengi</name>
    <name type="common">Filarial nematode worm</name>
    <dbReference type="NCBI Taxonomy" id="42157"/>
    <lineage>
        <taxon>Eukaryota</taxon>
        <taxon>Metazoa</taxon>
        <taxon>Ecdysozoa</taxon>
        <taxon>Nematoda</taxon>
        <taxon>Chromadorea</taxon>
        <taxon>Rhabditida</taxon>
        <taxon>Spirurina</taxon>
        <taxon>Spiruromorpha</taxon>
        <taxon>Filarioidea</taxon>
        <taxon>Onchocercidae</taxon>
        <taxon>Onchocerca</taxon>
    </lineage>
</organism>
<gene>
    <name evidence="3" type="ORF">NOO_LOCUS2611</name>
</gene>
<accession>A0A182E3Q2</accession>
<proteinExistence type="predicted"/>
<dbReference type="EMBL" id="UYRW01000426">
    <property type="protein sequence ID" value="VDK66667.1"/>
    <property type="molecule type" value="Genomic_DNA"/>
</dbReference>
<evidence type="ECO:0000313" key="3">
    <source>
        <dbReference type="EMBL" id="VDK66667.1"/>
    </source>
</evidence>
<keyword evidence="2" id="KW-0812">Transmembrane</keyword>
<evidence type="ECO:0000313" key="5">
    <source>
        <dbReference type="WBParaSite" id="nOo.2.0.1.t02611-RA"/>
    </source>
</evidence>
<evidence type="ECO:0000256" key="1">
    <source>
        <dbReference type="SAM" id="MobiDB-lite"/>
    </source>
</evidence>
<sequence length="202" mass="21259">MPRSAASTASKIDTDDNNDSAVAATTITAADAVAATIVDSDDGIANDDCDDTDYDDDADADDDDDDYGDTDDNGNCSGSVGDGDGGGGGCGGGDDTNRECLVIGMAQRVFALSVLSSFAFLILTFDVVRSDCYATAENSRSDNFVTSLSIVYFHHFENGTINDRQIGKRQEQSQKYIIIIIIIIPSPAAVIEVASIRAETNQ</sequence>
<keyword evidence="4" id="KW-1185">Reference proteome</keyword>
<reference evidence="5" key="1">
    <citation type="submission" date="2016-06" db="UniProtKB">
        <authorList>
            <consortium name="WormBaseParasite"/>
        </authorList>
    </citation>
    <scope>IDENTIFICATION</scope>
</reference>
<keyword evidence="2" id="KW-0472">Membrane</keyword>
<feature type="compositionally biased region" description="Gly residues" evidence="1">
    <location>
        <begin position="80"/>
        <end position="90"/>
    </location>
</feature>
<dbReference type="Proteomes" id="UP000271087">
    <property type="component" value="Unassembled WGS sequence"/>
</dbReference>
<evidence type="ECO:0000313" key="4">
    <source>
        <dbReference type="Proteomes" id="UP000271087"/>
    </source>
</evidence>
<feature type="transmembrane region" description="Helical" evidence="2">
    <location>
        <begin position="176"/>
        <end position="196"/>
    </location>
</feature>
<reference evidence="3 4" key="2">
    <citation type="submission" date="2018-08" db="EMBL/GenBank/DDBJ databases">
        <authorList>
            <person name="Laetsch R D."/>
            <person name="Stevens L."/>
            <person name="Kumar S."/>
            <person name="Blaxter L. M."/>
        </authorList>
    </citation>
    <scope>NUCLEOTIDE SEQUENCE [LARGE SCALE GENOMIC DNA]</scope>
</reference>
<feature type="compositionally biased region" description="Acidic residues" evidence="1">
    <location>
        <begin position="41"/>
        <end position="72"/>
    </location>
</feature>
<feature type="region of interest" description="Disordered" evidence="1">
    <location>
        <begin position="41"/>
        <end position="90"/>
    </location>
</feature>
<keyword evidence="2" id="KW-1133">Transmembrane helix</keyword>
<dbReference type="WBParaSite" id="nOo.2.0.1.t02611-RA">
    <property type="protein sequence ID" value="nOo.2.0.1.t02611-RA"/>
    <property type="gene ID" value="nOo.2.0.1.g02611"/>
</dbReference>
<evidence type="ECO:0000256" key="2">
    <source>
        <dbReference type="SAM" id="Phobius"/>
    </source>
</evidence>
<name>A0A182E3Q2_ONCOC</name>